<accession>A0AAW1K7P6</accession>
<dbReference type="PANTHER" id="PTHR27001">
    <property type="entry name" value="OS01G0253100 PROTEIN"/>
    <property type="match status" value="1"/>
</dbReference>
<dbReference type="Gene3D" id="1.10.510.10">
    <property type="entry name" value="Transferase(Phosphotransferase) domain 1"/>
    <property type="match status" value="1"/>
</dbReference>
<dbReference type="GO" id="GO:0005524">
    <property type="term" value="F:ATP binding"/>
    <property type="evidence" value="ECO:0007669"/>
    <property type="project" value="UniProtKB-UniRule"/>
</dbReference>
<evidence type="ECO:0000313" key="10">
    <source>
        <dbReference type="Proteomes" id="UP001443914"/>
    </source>
</evidence>
<dbReference type="InterPro" id="IPR008271">
    <property type="entry name" value="Ser/Thr_kinase_AS"/>
</dbReference>
<dbReference type="InterPro" id="IPR011009">
    <property type="entry name" value="Kinase-like_dom_sf"/>
</dbReference>
<evidence type="ECO:0000256" key="1">
    <source>
        <dbReference type="ARBA" id="ARBA00022527"/>
    </source>
</evidence>
<sequence>MVYKFCNAESAIATCDSYNYPPNKLVRKIHPPKLRRFTYAYLETATNGFSPSNLLGKGSHGAVYKAILDGGKLIAAVKRPSPAATLAAENEIEILPRIVNRRIVNLIGYAISDPNKLLLLVVEYMPNGSLYDLIHKNPTPPSWRARVRVALHVAEAVRTIHLSDPPVIHRDIKSSNVLLDRKVNARLSDFGLALRGHVDDMRVMSTPPAGTLGYLDPCYITPDDVSSKCDVFSFGILLLEIMSGRRAIDFDFSPPCFVEWARPLIKSGDYAAICDRRMRGIVDPTVIRELALLAVRCVRSTAEKRPPITEVVEGIKMVYGRVKLMKGVPTWQNLGRRVGRVERSQPLSEMDGGDHLDDEQKCLNASKHMIWKVSNVSGTEGWVCETTTRGEHRTVILKSKSKSKSVGSFREIIKDDVNCEISVNHLDKQRGNQVTVKLSKSRSMSVLQSSKNESYGGNNCLIINHEVKELDVVPLLVKLSRSKSSSPSGTQMFI</sequence>
<dbReference type="GO" id="GO:0005886">
    <property type="term" value="C:plasma membrane"/>
    <property type="evidence" value="ECO:0007669"/>
    <property type="project" value="TreeGrafter"/>
</dbReference>
<feature type="domain" description="Protein kinase" evidence="8">
    <location>
        <begin position="49"/>
        <end position="319"/>
    </location>
</feature>
<dbReference type="Gene3D" id="3.30.200.20">
    <property type="entry name" value="Phosphorylase Kinase, domain 1"/>
    <property type="match status" value="1"/>
</dbReference>
<proteinExistence type="inferred from homology"/>
<protein>
    <recommendedName>
        <fullName evidence="8">Protein kinase domain-containing protein</fullName>
    </recommendedName>
</protein>
<keyword evidence="3 6" id="KW-0547">Nucleotide-binding</keyword>
<reference evidence="9" key="1">
    <citation type="submission" date="2024-03" db="EMBL/GenBank/DDBJ databases">
        <title>WGS assembly of Saponaria officinalis var. Norfolk2.</title>
        <authorList>
            <person name="Jenkins J."/>
            <person name="Shu S."/>
            <person name="Grimwood J."/>
            <person name="Barry K."/>
            <person name="Goodstein D."/>
            <person name="Schmutz J."/>
            <person name="Leebens-Mack J."/>
            <person name="Osbourn A."/>
        </authorList>
    </citation>
    <scope>NUCLEOTIDE SEQUENCE [LARGE SCALE GENOMIC DNA]</scope>
    <source>
        <strain evidence="9">JIC</strain>
    </source>
</reference>
<dbReference type="SMART" id="SM00220">
    <property type="entry name" value="S_TKc"/>
    <property type="match status" value="1"/>
</dbReference>
<evidence type="ECO:0000313" key="9">
    <source>
        <dbReference type="EMBL" id="KAK9713952.1"/>
    </source>
</evidence>
<dbReference type="PANTHER" id="PTHR27001:SF213">
    <property type="entry name" value="PROTEIN KINASE DOMAIN-CONTAINING PROTEIN"/>
    <property type="match status" value="1"/>
</dbReference>
<dbReference type="SUPFAM" id="SSF56112">
    <property type="entry name" value="Protein kinase-like (PK-like)"/>
    <property type="match status" value="1"/>
</dbReference>
<dbReference type="PROSITE" id="PS00108">
    <property type="entry name" value="PROTEIN_KINASE_ST"/>
    <property type="match status" value="1"/>
</dbReference>
<dbReference type="AlphaFoldDB" id="A0AAW1K7P6"/>
<dbReference type="InterPro" id="IPR017441">
    <property type="entry name" value="Protein_kinase_ATP_BS"/>
</dbReference>
<dbReference type="InterPro" id="IPR001245">
    <property type="entry name" value="Ser-Thr/Tyr_kinase_cat_dom"/>
</dbReference>
<evidence type="ECO:0000256" key="3">
    <source>
        <dbReference type="ARBA" id="ARBA00022741"/>
    </source>
</evidence>
<keyword evidence="1 7" id="KW-0723">Serine/threonine-protein kinase</keyword>
<keyword evidence="10" id="KW-1185">Reference proteome</keyword>
<evidence type="ECO:0000256" key="5">
    <source>
        <dbReference type="ARBA" id="ARBA00022840"/>
    </source>
</evidence>
<keyword evidence="5 6" id="KW-0067">ATP-binding</keyword>
<gene>
    <name evidence="9" type="ORF">RND81_06G060700</name>
</gene>
<dbReference type="EMBL" id="JBDFQZ010000006">
    <property type="protein sequence ID" value="KAK9713952.1"/>
    <property type="molecule type" value="Genomic_DNA"/>
</dbReference>
<evidence type="ECO:0000256" key="2">
    <source>
        <dbReference type="ARBA" id="ARBA00022679"/>
    </source>
</evidence>
<dbReference type="PROSITE" id="PS00107">
    <property type="entry name" value="PROTEIN_KINASE_ATP"/>
    <property type="match status" value="1"/>
</dbReference>
<evidence type="ECO:0000259" key="8">
    <source>
        <dbReference type="PROSITE" id="PS50011"/>
    </source>
</evidence>
<comment type="caution">
    <text evidence="9">The sequence shown here is derived from an EMBL/GenBank/DDBJ whole genome shotgun (WGS) entry which is preliminary data.</text>
</comment>
<organism evidence="9 10">
    <name type="scientific">Saponaria officinalis</name>
    <name type="common">Common soapwort</name>
    <name type="synonym">Lychnis saponaria</name>
    <dbReference type="NCBI Taxonomy" id="3572"/>
    <lineage>
        <taxon>Eukaryota</taxon>
        <taxon>Viridiplantae</taxon>
        <taxon>Streptophyta</taxon>
        <taxon>Embryophyta</taxon>
        <taxon>Tracheophyta</taxon>
        <taxon>Spermatophyta</taxon>
        <taxon>Magnoliopsida</taxon>
        <taxon>eudicotyledons</taxon>
        <taxon>Gunneridae</taxon>
        <taxon>Pentapetalae</taxon>
        <taxon>Caryophyllales</taxon>
        <taxon>Caryophyllaceae</taxon>
        <taxon>Caryophylleae</taxon>
        <taxon>Saponaria</taxon>
    </lineage>
</organism>
<dbReference type="GO" id="GO:0004674">
    <property type="term" value="F:protein serine/threonine kinase activity"/>
    <property type="evidence" value="ECO:0007669"/>
    <property type="project" value="UniProtKB-KW"/>
</dbReference>
<feature type="binding site" evidence="6">
    <location>
        <position position="78"/>
    </location>
    <ligand>
        <name>ATP</name>
        <dbReference type="ChEBI" id="CHEBI:30616"/>
    </ligand>
</feature>
<name>A0AAW1K7P6_SAPOF</name>
<dbReference type="PROSITE" id="PS50011">
    <property type="entry name" value="PROTEIN_KINASE_DOM"/>
    <property type="match status" value="1"/>
</dbReference>
<evidence type="ECO:0000256" key="4">
    <source>
        <dbReference type="ARBA" id="ARBA00022777"/>
    </source>
</evidence>
<evidence type="ECO:0000256" key="6">
    <source>
        <dbReference type="PROSITE-ProRule" id="PRU10141"/>
    </source>
</evidence>
<dbReference type="Pfam" id="PF07714">
    <property type="entry name" value="PK_Tyr_Ser-Thr"/>
    <property type="match status" value="1"/>
</dbReference>
<keyword evidence="2" id="KW-0808">Transferase</keyword>
<comment type="similarity">
    <text evidence="7">Belongs to the protein kinase superfamily.</text>
</comment>
<dbReference type="InterPro" id="IPR000719">
    <property type="entry name" value="Prot_kinase_dom"/>
</dbReference>
<evidence type="ECO:0000256" key="7">
    <source>
        <dbReference type="RuleBase" id="RU000304"/>
    </source>
</evidence>
<dbReference type="Proteomes" id="UP001443914">
    <property type="component" value="Unassembled WGS sequence"/>
</dbReference>
<keyword evidence="4" id="KW-0418">Kinase</keyword>